<dbReference type="InterPro" id="IPR011766">
    <property type="entry name" value="TPP_enzyme_TPP-bd"/>
</dbReference>
<dbReference type="GO" id="GO:0003984">
    <property type="term" value="F:acetolactate synthase activity"/>
    <property type="evidence" value="ECO:0007669"/>
    <property type="project" value="TreeGrafter"/>
</dbReference>
<evidence type="ECO:0000259" key="5">
    <source>
        <dbReference type="Pfam" id="PF02775"/>
    </source>
</evidence>
<keyword evidence="8" id="KW-1185">Reference proteome</keyword>
<dbReference type="STRING" id="260086.SAMN05216207_104143"/>
<feature type="domain" description="Thiamine pyrophosphate enzyme central" evidence="4">
    <location>
        <begin position="210"/>
        <end position="291"/>
    </location>
</feature>
<organism evidence="7 8">
    <name type="scientific">Pseudonocardia ammonioxydans</name>
    <dbReference type="NCBI Taxonomy" id="260086"/>
    <lineage>
        <taxon>Bacteria</taxon>
        <taxon>Bacillati</taxon>
        <taxon>Actinomycetota</taxon>
        <taxon>Actinomycetes</taxon>
        <taxon>Pseudonocardiales</taxon>
        <taxon>Pseudonocardiaceae</taxon>
        <taxon>Pseudonocardia</taxon>
    </lineage>
</organism>
<evidence type="ECO:0000259" key="4">
    <source>
        <dbReference type="Pfam" id="PF00205"/>
    </source>
</evidence>
<dbReference type="InterPro" id="IPR029035">
    <property type="entry name" value="DHS-like_NAD/FAD-binding_dom"/>
</dbReference>
<dbReference type="GO" id="GO:0050660">
    <property type="term" value="F:flavin adenine dinucleotide binding"/>
    <property type="evidence" value="ECO:0007669"/>
    <property type="project" value="TreeGrafter"/>
</dbReference>
<dbReference type="PANTHER" id="PTHR18968">
    <property type="entry name" value="THIAMINE PYROPHOSPHATE ENZYMES"/>
    <property type="match status" value="1"/>
</dbReference>
<dbReference type="OrthoDB" id="2443624at2"/>
<dbReference type="CDD" id="cd07035">
    <property type="entry name" value="TPP_PYR_POX_like"/>
    <property type="match status" value="1"/>
</dbReference>
<name>A0A1I5FXI3_PSUAM</name>
<evidence type="ECO:0000313" key="8">
    <source>
        <dbReference type="Proteomes" id="UP000199614"/>
    </source>
</evidence>
<feature type="domain" description="Thiamine pyrophosphate enzyme N-terminal TPP-binding" evidence="6">
    <location>
        <begin position="11"/>
        <end position="117"/>
    </location>
</feature>
<dbReference type="Gene3D" id="3.40.50.1220">
    <property type="entry name" value="TPP-binding domain"/>
    <property type="match status" value="1"/>
</dbReference>
<keyword evidence="2 3" id="KW-0786">Thiamine pyrophosphate</keyword>
<dbReference type="Pfam" id="PF00205">
    <property type="entry name" value="TPP_enzyme_M"/>
    <property type="match status" value="1"/>
</dbReference>
<dbReference type="GO" id="GO:0000287">
    <property type="term" value="F:magnesium ion binding"/>
    <property type="evidence" value="ECO:0007669"/>
    <property type="project" value="InterPro"/>
</dbReference>
<comment type="similarity">
    <text evidence="1 3">Belongs to the TPP enzyme family.</text>
</comment>
<evidence type="ECO:0000256" key="1">
    <source>
        <dbReference type="ARBA" id="ARBA00007812"/>
    </source>
</evidence>
<dbReference type="SUPFAM" id="SSF52467">
    <property type="entry name" value="DHS-like NAD/FAD-binding domain"/>
    <property type="match status" value="1"/>
</dbReference>
<proteinExistence type="inferred from homology"/>
<evidence type="ECO:0000313" key="7">
    <source>
        <dbReference type="EMBL" id="SFO28538.1"/>
    </source>
</evidence>
<protein>
    <submittedName>
        <fullName evidence="7">Acetolactate synthase large subunit</fullName>
    </submittedName>
</protein>
<dbReference type="GO" id="GO:0009097">
    <property type="term" value="P:isoleucine biosynthetic process"/>
    <property type="evidence" value="ECO:0007669"/>
    <property type="project" value="TreeGrafter"/>
</dbReference>
<dbReference type="GO" id="GO:0009099">
    <property type="term" value="P:L-valine biosynthetic process"/>
    <property type="evidence" value="ECO:0007669"/>
    <property type="project" value="TreeGrafter"/>
</dbReference>
<evidence type="ECO:0000256" key="3">
    <source>
        <dbReference type="RuleBase" id="RU362132"/>
    </source>
</evidence>
<dbReference type="GO" id="GO:0005948">
    <property type="term" value="C:acetolactate synthase complex"/>
    <property type="evidence" value="ECO:0007669"/>
    <property type="project" value="TreeGrafter"/>
</dbReference>
<dbReference type="Proteomes" id="UP000199614">
    <property type="component" value="Unassembled WGS sequence"/>
</dbReference>
<dbReference type="InterPro" id="IPR012000">
    <property type="entry name" value="Thiamin_PyroP_enz_cen_dom"/>
</dbReference>
<gene>
    <name evidence="7" type="ORF">SAMN05216207_104143</name>
</gene>
<sequence>MTVEEPEVAWGSDAIAAALRATGVPYIALNPGSSYRGLHDSLVNLLGNTDPEMLLCLHEEHAVAIAHGYSKVTDMPMAAAVHSNVGLMHASMAVYNAYLDRAPLLLLGATGPVDAAERRPWIDWIHTSADQGALVRPFVKWDDQPASVQASVTSVLRANQITRTQPTAPVYVCFDVSVQEQRLTEPAPAVDVSRFAPVAPAAPPEEAVLEAVRLLTGAGRTVILAGRASRDQAEWDDRIALVERLGASVLTDLKVAAGFPTDHPLHAGHPGLIAPPAILDVIRSADVVLSLDWVDLGGLLAQAFGDEPTAKVIAATSDFHLHRGWTKDDQVLAPVDVRLPSRSGPTVTALLRALPDTGRPALTERVAPPAAPVTDGDELSLAALTVRLREATEDLPVTLVRMPISWDASQWPITEPLAHLGADGGAGVGSGPGLVVGAALALRGSGRLPVAVLGDGDYLMGVTALWTAARHDIPFLIVVANNRSYFNDEVHQAKVAEVRGRPLANAHIGLRIDEPAPDLAGLARGQGIEAYGPVGSDAELVKVLDQAVESVRAGRPVVVEVLVQRGYGKYAAQLVGGDDHDGRDD</sequence>
<dbReference type="Pfam" id="PF02776">
    <property type="entry name" value="TPP_enzyme_N"/>
    <property type="match status" value="1"/>
</dbReference>
<dbReference type="Gene3D" id="3.40.50.970">
    <property type="match status" value="2"/>
</dbReference>
<dbReference type="EMBL" id="FOUY01000041">
    <property type="protein sequence ID" value="SFO28538.1"/>
    <property type="molecule type" value="Genomic_DNA"/>
</dbReference>
<dbReference type="RefSeq" id="WP_093352588.1">
    <property type="nucleotide sequence ID" value="NZ_FOUY01000041.1"/>
</dbReference>
<dbReference type="SUPFAM" id="SSF52518">
    <property type="entry name" value="Thiamin diphosphate-binding fold (THDP-binding)"/>
    <property type="match status" value="2"/>
</dbReference>
<dbReference type="GO" id="GO:0030976">
    <property type="term" value="F:thiamine pyrophosphate binding"/>
    <property type="evidence" value="ECO:0007669"/>
    <property type="project" value="InterPro"/>
</dbReference>
<evidence type="ECO:0000256" key="2">
    <source>
        <dbReference type="ARBA" id="ARBA00023052"/>
    </source>
</evidence>
<reference evidence="7 8" key="1">
    <citation type="submission" date="2016-10" db="EMBL/GenBank/DDBJ databases">
        <authorList>
            <person name="de Groot N.N."/>
        </authorList>
    </citation>
    <scope>NUCLEOTIDE SEQUENCE [LARGE SCALE GENOMIC DNA]</scope>
    <source>
        <strain evidence="7 8">CGMCC 4.1877</strain>
    </source>
</reference>
<dbReference type="InterPro" id="IPR045229">
    <property type="entry name" value="TPP_enz"/>
</dbReference>
<dbReference type="InterPro" id="IPR012001">
    <property type="entry name" value="Thiamin_PyroP_enz_TPP-bd_dom"/>
</dbReference>
<dbReference type="Pfam" id="PF02775">
    <property type="entry name" value="TPP_enzyme_C"/>
    <property type="match status" value="1"/>
</dbReference>
<dbReference type="InterPro" id="IPR029061">
    <property type="entry name" value="THDP-binding"/>
</dbReference>
<dbReference type="PANTHER" id="PTHR18968:SF13">
    <property type="entry name" value="ACETOLACTATE SYNTHASE CATALYTIC SUBUNIT, MITOCHONDRIAL"/>
    <property type="match status" value="1"/>
</dbReference>
<dbReference type="AlphaFoldDB" id="A0A1I5FXI3"/>
<accession>A0A1I5FXI3</accession>
<feature type="domain" description="Thiamine pyrophosphate enzyme TPP-binding" evidence="5">
    <location>
        <begin position="408"/>
        <end position="561"/>
    </location>
</feature>
<evidence type="ECO:0000259" key="6">
    <source>
        <dbReference type="Pfam" id="PF02776"/>
    </source>
</evidence>